<evidence type="ECO:0000313" key="1">
    <source>
        <dbReference type="EMBL" id="PST46427.1"/>
    </source>
</evidence>
<protein>
    <submittedName>
        <fullName evidence="1">Uncharacterized protein</fullName>
    </submittedName>
</protein>
<reference evidence="1 2" key="2">
    <citation type="submission" date="2018-03" db="EMBL/GenBank/DDBJ databases">
        <title>The comparative genomics of Bifidobacterium callitrichos reflects dietary carbohydrate utilization within the common marmoset gut.</title>
        <authorList>
            <person name="Rani A."/>
        </authorList>
    </citation>
    <scope>NUCLEOTIDE SEQUENCE [LARGE SCALE GENOMIC DNA]</scope>
    <source>
        <strain evidence="1 2">UMA51805</strain>
    </source>
</reference>
<proteinExistence type="predicted"/>
<organism evidence="1 2">
    <name type="scientific">Bifidobacterium callitrichos</name>
    <dbReference type="NCBI Taxonomy" id="762209"/>
    <lineage>
        <taxon>Bacteria</taxon>
        <taxon>Bacillati</taxon>
        <taxon>Actinomycetota</taxon>
        <taxon>Actinomycetes</taxon>
        <taxon>Bifidobacteriales</taxon>
        <taxon>Bifidobacteriaceae</taxon>
        <taxon>Bifidobacterium</taxon>
    </lineage>
</organism>
<name>A0A2T3GAC8_9BIFI</name>
<reference evidence="2" key="1">
    <citation type="submission" date="2017-09" db="EMBL/GenBank/DDBJ databases">
        <authorList>
            <person name="Sela D.A."/>
            <person name="Albert K."/>
        </authorList>
    </citation>
    <scope>NUCLEOTIDE SEQUENCE [LARGE SCALE GENOMIC DNA]</scope>
    <source>
        <strain evidence="2">UMA51805</strain>
    </source>
</reference>
<gene>
    <name evidence="1" type="ORF">CPA40_05970</name>
</gene>
<sequence length="121" mass="12989">MDGDEDELEVGEEGGVEPVVAGGDFPVVLHAVEMDPGFGSVWQGRLLSPCRLCMRYSARCEDAHSECVSQSSALTTSMPSTLPSPNVSSVRIIRRPDALFSLRSGSNSRSRVEASMMVVLT</sequence>
<evidence type="ECO:0000313" key="2">
    <source>
        <dbReference type="Proteomes" id="UP000240228"/>
    </source>
</evidence>
<comment type="caution">
    <text evidence="1">The sequence shown here is derived from an EMBL/GenBank/DDBJ whole genome shotgun (WGS) entry which is preliminary data.</text>
</comment>
<dbReference type="EMBL" id="NWTX01000008">
    <property type="protein sequence ID" value="PST46427.1"/>
    <property type="molecule type" value="Genomic_DNA"/>
</dbReference>
<dbReference type="AlphaFoldDB" id="A0A2T3GAC8"/>
<keyword evidence="2" id="KW-1185">Reference proteome</keyword>
<accession>A0A2T3GAC8</accession>
<dbReference type="Proteomes" id="UP000240228">
    <property type="component" value="Unassembled WGS sequence"/>
</dbReference>